<sequence length="128" mass="14695">MSFIVILGGQLKIGLSVLRWVSHLPADTYEGQPVTRANNHAWRKALVRARIKDFRWHDLRHTWATWHVQNGTPLHVLKELGGWTSLEMVLKYAHFSCKHLEGYAGNSKMNVTNLLQAIKRLSENNLSL</sequence>
<name>A0ABY3CGG7_9GAMM</name>
<comment type="caution">
    <text evidence="3">The sequence shown here is derived from an EMBL/GenBank/DDBJ whole genome shotgun (WGS) entry which is preliminary data.</text>
</comment>
<dbReference type="Proteomes" id="UP000733744">
    <property type="component" value="Unassembled WGS sequence"/>
</dbReference>
<evidence type="ECO:0000256" key="1">
    <source>
        <dbReference type="ARBA" id="ARBA00023172"/>
    </source>
</evidence>
<dbReference type="EMBL" id="RYFG02000009">
    <property type="protein sequence ID" value="TRX02984.1"/>
    <property type="molecule type" value="Genomic_DNA"/>
</dbReference>
<keyword evidence="4" id="KW-1185">Reference proteome</keyword>
<evidence type="ECO:0000313" key="3">
    <source>
        <dbReference type="EMBL" id="TRX02984.1"/>
    </source>
</evidence>
<dbReference type="Gene3D" id="1.10.443.10">
    <property type="entry name" value="Intergrase catalytic core"/>
    <property type="match status" value="1"/>
</dbReference>
<dbReference type="Pfam" id="PF00589">
    <property type="entry name" value="Phage_integrase"/>
    <property type="match status" value="1"/>
</dbReference>
<accession>A0ABY3CGG7</accession>
<keyword evidence="1" id="KW-0233">DNA recombination</keyword>
<organism evidence="3 4">
    <name type="scientific">Candidatus Methylobacter oryzae</name>
    <dbReference type="NCBI Taxonomy" id="2497749"/>
    <lineage>
        <taxon>Bacteria</taxon>
        <taxon>Pseudomonadati</taxon>
        <taxon>Pseudomonadota</taxon>
        <taxon>Gammaproteobacteria</taxon>
        <taxon>Methylococcales</taxon>
        <taxon>Methylococcaceae</taxon>
        <taxon>Methylobacter</taxon>
    </lineage>
</organism>
<dbReference type="SUPFAM" id="SSF56349">
    <property type="entry name" value="DNA breaking-rejoining enzymes"/>
    <property type="match status" value="1"/>
</dbReference>
<dbReference type="InterPro" id="IPR013762">
    <property type="entry name" value="Integrase-like_cat_sf"/>
</dbReference>
<protein>
    <submittedName>
        <fullName evidence="3">Tyrosine-type recombinase/integrase</fullName>
    </submittedName>
</protein>
<dbReference type="InterPro" id="IPR002104">
    <property type="entry name" value="Integrase_catalytic"/>
</dbReference>
<gene>
    <name evidence="3" type="ORF">EKO24_001485</name>
</gene>
<evidence type="ECO:0000259" key="2">
    <source>
        <dbReference type="PROSITE" id="PS51898"/>
    </source>
</evidence>
<dbReference type="InterPro" id="IPR011010">
    <property type="entry name" value="DNA_brk_join_enz"/>
</dbReference>
<feature type="domain" description="Tyr recombinase" evidence="2">
    <location>
        <begin position="1"/>
        <end position="105"/>
    </location>
</feature>
<reference evidence="3 4" key="1">
    <citation type="journal article" date="2019" name="Antonie Van Leeuwenhoek">
        <title>Description of 'Ca. Methylobacter oryzae' KRF1, a novel species from the environmentally important Methylobacter clade 2.</title>
        <authorList>
            <person name="Khatri K."/>
            <person name="Mohite J.A."/>
            <person name="Pandit P.S."/>
            <person name="Bahulikar R."/>
            <person name="Rahalkar M.C."/>
        </authorList>
    </citation>
    <scope>NUCLEOTIDE SEQUENCE [LARGE SCALE GENOMIC DNA]</scope>
    <source>
        <strain evidence="3 4">KRF1</strain>
    </source>
</reference>
<evidence type="ECO:0000313" key="4">
    <source>
        <dbReference type="Proteomes" id="UP000733744"/>
    </source>
</evidence>
<proteinExistence type="predicted"/>
<dbReference type="RefSeq" id="WP_127027380.1">
    <property type="nucleotide sequence ID" value="NZ_RYFG02000009.1"/>
</dbReference>
<dbReference type="PROSITE" id="PS51898">
    <property type="entry name" value="TYR_RECOMBINASE"/>
    <property type="match status" value="1"/>
</dbReference>